<protein>
    <submittedName>
        <fullName evidence="1">Uncharacterized protein</fullName>
    </submittedName>
</protein>
<dbReference type="Proteomes" id="UP000814140">
    <property type="component" value="Unassembled WGS sequence"/>
</dbReference>
<dbReference type="EMBL" id="MU277193">
    <property type="protein sequence ID" value="KAI0066375.1"/>
    <property type="molecule type" value="Genomic_DNA"/>
</dbReference>
<gene>
    <name evidence="1" type="ORF">BV25DRAFT_1913118</name>
</gene>
<reference evidence="1" key="1">
    <citation type="submission" date="2021-03" db="EMBL/GenBank/DDBJ databases">
        <authorList>
            <consortium name="DOE Joint Genome Institute"/>
            <person name="Ahrendt S."/>
            <person name="Looney B.P."/>
            <person name="Miyauchi S."/>
            <person name="Morin E."/>
            <person name="Drula E."/>
            <person name="Courty P.E."/>
            <person name="Chicoki N."/>
            <person name="Fauchery L."/>
            <person name="Kohler A."/>
            <person name="Kuo A."/>
            <person name="Labutti K."/>
            <person name="Pangilinan J."/>
            <person name="Lipzen A."/>
            <person name="Riley R."/>
            <person name="Andreopoulos W."/>
            <person name="He G."/>
            <person name="Johnson J."/>
            <person name="Barry K.W."/>
            <person name="Grigoriev I.V."/>
            <person name="Nagy L."/>
            <person name="Hibbett D."/>
            <person name="Henrissat B."/>
            <person name="Matheny P.B."/>
            <person name="Labbe J."/>
            <person name="Martin F."/>
        </authorList>
    </citation>
    <scope>NUCLEOTIDE SEQUENCE</scope>
    <source>
        <strain evidence="1">HHB10654</strain>
    </source>
</reference>
<keyword evidence="2" id="KW-1185">Reference proteome</keyword>
<accession>A0ACB8TDD3</accession>
<organism evidence="1 2">
    <name type="scientific">Artomyces pyxidatus</name>
    <dbReference type="NCBI Taxonomy" id="48021"/>
    <lineage>
        <taxon>Eukaryota</taxon>
        <taxon>Fungi</taxon>
        <taxon>Dikarya</taxon>
        <taxon>Basidiomycota</taxon>
        <taxon>Agaricomycotina</taxon>
        <taxon>Agaricomycetes</taxon>
        <taxon>Russulales</taxon>
        <taxon>Auriscalpiaceae</taxon>
        <taxon>Artomyces</taxon>
    </lineage>
</organism>
<reference evidence="1" key="2">
    <citation type="journal article" date="2022" name="New Phytol.">
        <title>Evolutionary transition to the ectomycorrhizal habit in the genomes of a hyperdiverse lineage of mushroom-forming fungi.</title>
        <authorList>
            <person name="Looney B."/>
            <person name="Miyauchi S."/>
            <person name="Morin E."/>
            <person name="Drula E."/>
            <person name="Courty P.E."/>
            <person name="Kohler A."/>
            <person name="Kuo A."/>
            <person name="LaButti K."/>
            <person name="Pangilinan J."/>
            <person name="Lipzen A."/>
            <person name="Riley R."/>
            <person name="Andreopoulos W."/>
            <person name="He G."/>
            <person name="Johnson J."/>
            <person name="Nolan M."/>
            <person name="Tritt A."/>
            <person name="Barry K.W."/>
            <person name="Grigoriev I.V."/>
            <person name="Nagy L.G."/>
            <person name="Hibbett D."/>
            <person name="Henrissat B."/>
            <person name="Matheny P.B."/>
            <person name="Labbe J."/>
            <person name="Martin F.M."/>
        </authorList>
    </citation>
    <scope>NUCLEOTIDE SEQUENCE</scope>
    <source>
        <strain evidence="1">HHB10654</strain>
    </source>
</reference>
<evidence type="ECO:0000313" key="1">
    <source>
        <dbReference type="EMBL" id="KAI0066375.1"/>
    </source>
</evidence>
<proteinExistence type="predicted"/>
<sequence>MDRCVQTKPEVVPPAGLLLARSHRHRVIVPTSYHDVSYNSNDAHRCAQLSLPSGTDMISIPESCSITKRDPLLVRTRHVCKRHGWDAKAGPRLALQQAVSRAVISRFAGRQTRGGSFAHACLRSRTSARPPASDPGRSASDDVEEACAAEHREHITYMSAQIPIRQRVAQISSSAPSNSPDSSWAHHRRQATVQCLTPQILSAGTPVCKAPVSTDVVDPSAVAS</sequence>
<comment type="caution">
    <text evidence="1">The sequence shown here is derived from an EMBL/GenBank/DDBJ whole genome shotgun (WGS) entry which is preliminary data.</text>
</comment>
<evidence type="ECO:0000313" key="2">
    <source>
        <dbReference type="Proteomes" id="UP000814140"/>
    </source>
</evidence>
<name>A0ACB8TDD3_9AGAM</name>